<evidence type="ECO:0000256" key="7">
    <source>
        <dbReference type="ARBA" id="ARBA00022918"/>
    </source>
</evidence>
<keyword evidence="3" id="KW-0548">Nucleotidyltransferase</keyword>
<dbReference type="SUPFAM" id="SSF56672">
    <property type="entry name" value="DNA/RNA polymerases"/>
    <property type="match status" value="1"/>
</dbReference>
<dbReference type="InterPro" id="IPR001584">
    <property type="entry name" value="Integrase_cat-core"/>
</dbReference>
<evidence type="ECO:0000256" key="4">
    <source>
        <dbReference type="ARBA" id="ARBA00022722"/>
    </source>
</evidence>
<keyword evidence="7" id="KW-0695">RNA-directed DNA polymerase</keyword>
<dbReference type="GO" id="GO:0003676">
    <property type="term" value="F:nucleic acid binding"/>
    <property type="evidence" value="ECO:0007669"/>
    <property type="project" value="InterPro"/>
</dbReference>
<dbReference type="InterPro" id="IPR000477">
    <property type="entry name" value="RT_dom"/>
</dbReference>
<dbReference type="Pfam" id="PF00078">
    <property type="entry name" value="RVT_1"/>
    <property type="match status" value="1"/>
</dbReference>
<keyword evidence="6" id="KW-0378">Hydrolase</keyword>
<evidence type="ECO:0000256" key="8">
    <source>
        <dbReference type="ARBA" id="ARBA00023268"/>
    </source>
</evidence>
<proteinExistence type="predicted"/>
<dbReference type="CDD" id="cd01647">
    <property type="entry name" value="RT_LTR"/>
    <property type="match status" value="1"/>
</dbReference>
<dbReference type="GO" id="GO:0004519">
    <property type="term" value="F:endonuclease activity"/>
    <property type="evidence" value="ECO:0007669"/>
    <property type="project" value="UniProtKB-KW"/>
</dbReference>
<keyword evidence="8" id="KW-0511">Multifunctional enzyme</keyword>
<protein>
    <recommendedName>
        <fullName evidence="9">Integrase catalytic domain-containing protein</fullName>
    </recommendedName>
</protein>
<evidence type="ECO:0000256" key="3">
    <source>
        <dbReference type="ARBA" id="ARBA00022695"/>
    </source>
</evidence>
<evidence type="ECO:0000256" key="5">
    <source>
        <dbReference type="ARBA" id="ARBA00022759"/>
    </source>
</evidence>
<dbReference type="SUPFAM" id="SSF53098">
    <property type="entry name" value="Ribonuclease H-like"/>
    <property type="match status" value="1"/>
</dbReference>
<dbReference type="Proteomes" id="UP001374535">
    <property type="component" value="Chromosome 3"/>
</dbReference>
<accession>A0AAQ3NXC2</accession>
<dbReference type="InterPro" id="IPR036397">
    <property type="entry name" value="RNaseH_sf"/>
</dbReference>
<dbReference type="Gene3D" id="1.10.340.70">
    <property type="match status" value="1"/>
</dbReference>
<gene>
    <name evidence="10" type="ORF">V8G54_010801</name>
</gene>
<evidence type="ECO:0000256" key="6">
    <source>
        <dbReference type="ARBA" id="ARBA00022801"/>
    </source>
</evidence>
<feature type="domain" description="Integrase catalytic" evidence="9">
    <location>
        <begin position="351"/>
        <end position="447"/>
    </location>
</feature>
<dbReference type="GO" id="GO:0008233">
    <property type="term" value="F:peptidase activity"/>
    <property type="evidence" value="ECO:0007669"/>
    <property type="project" value="UniProtKB-KW"/>
</dbReference>
<dbReference type="GO" id="GO:0006508">
    <property type="term" value="P:proteolysis"/>
    <property type="evidence" value="ECO:0007669"/>
    <property type="project" value="UniProtKB-KW"/>
</dbReference>
<keyword evidence="11" id="KW-1185">Reference proteome</keyword>
<dbReference type="PANTHER" id="PTHR37984:SF5">
    <property type="entry name" value="PROTEIN NYNRIN-LIKE"/>
    <property type="match status" value="1"/>
</dbReference>
<keyword evidence="5" id="KW-0255">Endonuclease</keyword>
<sequence length="610" mass="69884">MIQEMLHDGLITSSNNLFSLPIILVEKKDGTWQFCTDYRALNAITVKDNFLIPIVDELLDELYGALYFSKLDLRFIYHQILMKEEDRHKTTFRTHQGLYEWLVMPFGLSNAPATFQCVMNDVFHRPLTTTSTICQAFQVFFWNATCGLLGSHIVSGSGVSMEQTKIKAILEWPPSQNITQLRGFLGLTSYYRRFIRGYASMTNPLNDMLKKDNFLWTTEALTTFDAFGLGIGAVLSQENHPIAFFSKNLNSNLQQKSAYAREFYVITEAIAKFRHYLLEHKFNTNRAKITFQLTPYLGCSKWLGGHAGYARTLERVTTQFHWNGIHKYIKEYVQNCLICQQAKTTTTTLARLLQPLPISIQVWEDFAMDFITGLPISHGYSVILVVVDRFSKYAHFAGLKVDNFSKVVAEVFLSIAVKLHGFPKSIVSDSDKVFTKAVNKCLEMYLRCFTFDSPKEWFKLLTWVVYWYNTTYHTSIGMTPFRVVYGREPPQLLKYAPNPQDSASKYVDAKRTPKEFAIGDMQQVPQLLISWEGLDKTHATWEDKEAFTVAYPTFNLEDKVVPNGGGNVMNKLIEGLEEEVEMTANKPLAATHRKSTRVKMANSRMKDFAV</sequence>
<dbReference type="InterPro" id="IPR043502">
    <property type="entry name" value="DNA/RNA_pol_sf"/>
</dbReference>
<evidence type="ECO:0000259" key="9">
    <source>
        <dbReference type="PROSITE" id="PS50994"/>
    </source>
</evidence>
<dbReference type="Pfam" id="PF17921">
    <property type="entry name" value="Integrase_H2C2"/>
    <property type="match status" value="1"/>
</dbReference>
<keyword evidence="2" id="KW-0808">Transferase</keyword>
<dbReference type="AlphaFoldDB" id="A0AAQ3NXC2"/>
<dbReference type="Gene3D" id="3.30.420.10">
    <property type="entry name" value="Ribonuclease H-like superfamily/Ribonuclease H"/>
    <property type="match status" value="2"/>
</dbReference>
<evidence type="ECO:0000313" key="10">
    <source>
        <dbReference type="EMBL" id="WVZ17819.1"/>
    </source>
</evidence>
<dbReference type="FunFam" id="3.10.10.10:FF:000007">
    <property type="entry name" value="Retrovirus-related Pol polyprotein from transposon 17.6-like Protein"/>
    <property type="match status" value="1"/>
</dbReference>
<dbReference type="PANTHER" id="PTHR37984">
    <property type="entry name" value="PROTEIN CBG26694"/>
    <property type="match status" value="1"/>
</dbReference>
<evidence type="ECO:0000256" key="2">
    <source>
        <dbReference type="ARBA" id="ARBA00022679"/>
    </source>
</evidence>
<dbReference type="GO" id="GO:0003964">
    <property type="term" value="F:RNA-directed DNA polymerase activity"/>
    <property type="evidence" value="ECO:0007669"/>
    <property type="project" value="UniProtKB-KW"/>
</dbReference>
<dbReference type="Pfam" id="PF17919">
    <property type="entry name" value="RT_RNaseH_2"/>
    <property type="match status" value="1"/>
</dbReference>
<dbReference type="InterPro" id="IPR041577">
    <property type="entry name" value="RT_RNaseH_2"/>
</dbReference>
<reference evidence="10 11" key="1">
    <citation type="journal article" date="2023" name="Life. Sci Alliance">
        <title>Evolutionary insights into 3D genome organization and epigenetic landscape of Vigna mungo.</title>
        <authorList>
            <person name="Junaid A."/>
            <person name="Singh B."/>
            <person name="Bhatia S."/>
        </authorList>
    </citation>
    <scope>NUCLEOTIDE SEQUENCE [LARGE SCALE GENOMIC DNA]</scope>
    <source>
        <strain evidence="10">Urdbean</strain>
    </source>
</reference>
<dbReference type="Gene3D" id="3.10.10.10">
    <property type="entry name" value="HIV Type 1 Reverse Transcriptase, subunit A, domain 1"/>
    <property type="match status" value="1"/>
</dbReference>
<dbReference type="InterPro" id="IPR012337">
    <property type="entry name" value="RNaseH-like_sf"/>
</dbReference>
<dbReference type="EMBL" id="CP144698">
    <property type="protein sequence ID" value="WVZ17819.1"/>
    <property type="molecule type" value="Genomic_DNA"/>
</dbReference>
<name>A0AAQ3NXC2_VIGMU</name>
<dbReference type="GO" id="GO:0015074">
    <property type="term" value="P:DNA integration"/>
    <property type="evidence" value="ECO:0007669"/>
    <property type="project" value="InterPro"/>
</dbReference>
<dbReference type="Gene3D" id="3.30.70.270">
    <property type="match status" value="2"/>
</dbReference>
<evidence type="ECO:0000313" key="11">
    <source>
        <dbReference type="Proteomes" id="UP001374535"/>
    </source>
</evidence>
<dbReference type="InterPro" id="IPR050951">
    <property type="entry name" value="Retrovirus_Pol_polyprotein"/>
</dbReference>
<evidence type="ECO:0000256" key="1">
    <source>
        <dbReference type="ARBA" id="ARBA00022670"/>
    </source>
</evidence>
<organism evidence="10 11">
    <name type="scientific">Vigna mungo</name>
    <name type="common">Black gram</name>
    <name type="synonym">Phaseolus mungo</name>
    <dbReference type="NCBI Taxonomy" id="3915"/>
    <lineage>
        <taxon>Eukaryota</taxon>
        <taxon>Viridiplantae</taxon>
        <taxon>Streptophyta</taxon>
        <taxon>Embryophyta</taxon>
        <taxon>Tracheophyta</taxon>
        <taxon>Spermatophyta</taxon>
        <taxon>Magnoliopsida</taxon>
        <taxon>eudicotyledons</taxon>
        <taxon>Gunneridae</taxon>
        <taxon>Pentapetalae</taxon>
        <taxon>rosids</taxon>
        <taxon>fabids</taxon>
        <taxon>Fabales</taxon>
        <taxon>Fabaceae</taxon>
        <taxon>Papilionoideae</taxon>
        <taxon>50 kb inversion clade</taxon>
        <taxon>NPAAA clade</taxon>
        <taxon>indigoferoid/millettioid clade</taxon>
        <taxon>Phaseoleae</taxon>
        <taxon>Vigna</taxon>
    </lineage>
</organism>
<keyword evidence="1" id="KW-0645">Protease</keyword>
<dbReference type="InterPro" id="IPR043128">
    <property type="entry name" value="Rev_trsase/Diguanyl_cyclase"/>
</dbReference>
<dbReference type="PROSITE" id="PS50994">
    <property type="entry name" value="INTEGRASE"/>
    <property type="match status" value="1"/>
</dbReference>
<dbReference type="InterPro" id="IPR041588">
    <property type="entry name" value="Integrase_H2C2"/>
</dbReference>
<keyword evidence="4" id="KW-0540">Nuclease</keyword>